<dbReference type="CDD" id="cd06868">
    <property type="entry name" value="PX_HS1BP3"/>
    <property type="match status" value="1"/>
</dbReference>
<keyword evidence="4" id="KW-1185">Reference proteome</keyword>
<gene>
    <name evidence="3" type="ORF">PECUL_23A006514</name>
</gene>
<dbReference type="AlphaFoldDB" id="A0AAD1VRJ6"/>
<evidence type="ECO:0000256" key="1">
    <source>
        <dbReference type="SAM" id="MobiDB-lite"/>
    </source>
</evidence>
<sequence>MPNVLEKKASEDISQITFKMLEQALYRQQLLMQKIPSVDKASSLNGLFPVTVSGGAAISRSRDWLLLLLGSLPPAMAATALVTSRQIQNTHTGLDLWVPEYQEIRGRMMTGHVEYQIVVVTNLSAFKTAKHKPEDVVQFVVFRKYSEIDDFYYKINAHYPKLSLPPFPRKVLFVGESDIRERRAAFNDIVKAIAKEKELAACPELLEFLGMRPTDFENLMGEKHHTPQFEDGDFFKKEESSVEALLSIEATKQSKPVAAQQEEDEEEEEEVDFDPLGIIKTKRKKNPTKPKKIEEPNVRPNLTRALFDDEIDPDAGLFVPSKKHPPAGKKSFSASDDIKLFEEQDLGGTVKIGDSLLLPSACSSGHTFKASIDEDVNELFRVGEDLEKLLNITVKPVPKPKPKIPAKPTFLKETEKSKTPLHQHSEQKEPNIQIMDESDILQYIKENEPADSDSLSLF</sequence>
<dbReference type="Gene3D" id="3.30.1520.10">
    <property type="entry name" value="Phox-like domain"/>
    <property type="match status" value="1"/>
</dbReference>
<feature type="region of interest" description="Disordered" evidence="1">
    <location>
        <begin position="251"/>
        <end position="295"/>
    </location>
</feature>
<dbReference type="PANTHER" id="PTHR14431">
    <property type="entry name" value="HCLS1-BINDING PROTEIN 3"/>
    <property type="match status" value="1"/>
</dbReference>
<dbReference type="SUPFAM" id="SSF64268">
    <property type="entry name" value="PX domain"/>
    <property type="match status" value="1"/>
</dbReference>
<dbReference type="InterPro" id="IPR037901">
    <property type="entry name" value="HS1BP3_PX"/>
</dbReference>
<feature type="region of interest" description="Disordered" evidence="1">
    <location>
        <begin position="397"/>
        <end position="458"/>
    </location>
</feature>
<proteinExistence type="predicted"/>
<feature type="compositionally biased region" description="Acidic residues" evidence="1">
    <location>
        <begin position="261"/>
        <end position="273"/>
    </location>
</feature>
<dbReference type="PANTHER" id="PTHR14431:SF1">
    <property type="entry name" value="HCLS1-BINDING PROTEIN 3"/>
    <property type="match status" value="1"/>
</dbReference>
<dbReference type="InterPro" id="IPR039701">
    <property type="entry name" value="HS1BP3"/>
</dbReference>
<accession>A0AAD1VRJ6</accession>
<feature type="compositionally biased region" description="Basic residues" evidence="1">
    <location>
        <begin position="280"/>
        <end position="290"/>
    </location>
</feature>
<feature type="domain" description="PX" evidence="2">
    <location>
        <begin position="93"/>
        <end position="216"/>
    </location>
</feature>
<dbReference type="Pfam" id="PF00787">
    <property type="entry name" value="PX"/>
    <property type="match status" value="1"/>
</dbReference>
<dbReference type="InterPro" id="IPR036871">
    <property type="entry name" value="PX_dom_sf"/>
</dbReference>
<evidence type="ECO:0000259" key="2">
    <source>
        <dbReference type="PROSITE" id="PS50195"/>
    </source>
</evidence>
<dbReference type="Proteomes" id="UP001295444">
    <property type="component" value="Chromosome 02"/>
</dbReference>
<feature type="compositionally biased region" description="Basic and acidic residues" evidence="1">
    <location>
        <begin position="410"/>
        <end position="429"/>
    </location>
</feature>
<dbReference type="EMBL" id="OW240913">
    <property type="protein sequence ID" value="CAH2245973.1"/>
    <property type="molecule type" value="Genomic_DNA"/>
</dbReference>
<name>A0AAD1VRJ6_PELCU</name>
<organism evidence="3 4">
    <name type="scientific">Pelobates cultripes</name>
    <name type="common">Western spadefoot toad</name>
    <dbReference type="NCBI Taxonomy" id="61616"/>
    <lineage>
        <taxon>Eukaryota</taxon>
        <taxon>Metazoa</taxon>
        <taxon>Chordata</taxon>
        <taxon>Craniata</taxon>
        <taxon>Vertebrata</taxon>
        <taxon>Euteleostomi</taxon>
        <taxon>Amphibia</taxon>
        <taxon>Batrachia</taxon>
        <taxon>Anura</taxon>
        <taxon>Pelobatoidea</taxon>
        <taxon>Pelobatidae</taxon>
        <taxon>Pelobates</taxon>
    </lineage>
</organism>
<evidence type="ECO:0000313" key="4">
    <source>
        <dbReference type="Proteomes" id="UP001295444"/>
    </source>
</evidence>
<dbReference type="SMART" id="SM00312">
    <property type="entry name" value="PX"/>
    <property type="match status" value="1"/>
</dbReference>
<reference evidence="3" key="1">
    <citation type="submission" date="2022-03" db="EMBL/GenBank/DDBJ databases">
        <authorList>
            <person name="Alioto T."/>
            <person name="Alioto T."/>
            <person name="Gomez Garrido J."/>
        </authorList>
    </citation>
    <scope>NUCLEOTIDE SEQUENCE</scope>
</reference>
<protein>
    <submittedName>
        <fullName evidence="3">HCLS1-binding 3</fullName>
    </submittedName>
</protein>
<evidence type="ECO:0000313" key="3">
    <source>
        <dbReference type="EMBL" id="CAH2245973.1"/>
    </source>
</evidence>
<dbReference type="InterPro" id="IPR001683">
    <property type="entry name" value="PX_dom"/>
</dbReference>
<dbReference type="GO" id="GO:0035091">
    <property type="term" value="F:phosphatidylinositol binding"/>
    <property type="evidence" value="ECO:0007669"/>
    <property type="project" value="InterPro"/>
</dbReference>
<dbReference type="PROSITE" id="PS50195">
    <property type="entry name" value="PX"/>
    <property type="match status" value="1"/>
</dbReference>